<dbReference type="EMBL" id="BSET01000002">
    <property type="protein sequence ID" value="GLK02331.1"/>
    <property type="molecule type" value="Genomic_DNA"/>
</dbReference>
<evidence type="ECO:0000313" key="5">
    <source>
        <dbReference type="Proteomes" id="UP001142325"/>
    </source>
</evidence>
<feature type="compositionally biased region" description="Polar residues" evidence="1">
    <location>
        <begin position="1"/>
        <end position="27"/>
    </location>
</feature>
<evidence type="ECO:0000313" key="4">
    <source>
        <dbReference type="EMBL" id="GLK02331.1"/>
    </source>
</evidence>
<evidence type="ECO:0000256" key="1">
    <source>
        <dbReference type="SAM" id="MobiDB-lite"/>
    </source>
</evidence>
<evidence type="ECO:0000259" key="3">
    <source>
        <dbReference type="Pfam" id="PF13828"/>
    </source>
</evidence>
<dbReference type="AlphaFoldDB" id="A0A9W6M9H5"/>
<dbReference type="InterPro" id="IPR025241">
    <property type="entry name" value="DUF4190"/>
</dbReference>
<evidence type="ECO:0000256" key="2">
    <source>
        <dbReference type="SAM" id="Phobius"/>
    </source>
</evidence>
<dbReference type="RefSeq" id="WP_204939884.1">
    <property type="nucleotide sequence ID" value="NZ_BAAAUM010000002.1"/>
</dbReference>
<reference evidence="4" key="2">
    <citation type="submission" date="2023-01" db="EMBL/GenBank/DDBJ databases">
        <authorList>
            <person name="Sun Q."/>
            <person name="Evtushenko L."/>
        </authorList>
    </citation>
    <scope>NUCLEOTIDE SEQUENCE</scope>
    <source>
        <strain evidence="4">VKM Ac-1958</strain>
    </source>
</reference>
<keyword evidence="2" id="KW-0472">Membrane</keyword>
<organism evidence="4 5">
    <name type="scientific">Microbacterium keratanolyticum</name>
    <dbReference type="NCBI Taxonomy" id="67574"/>
    <lineage>
        <taxon>Bacteria</taxon>
        <taxon>Bacillati</taxon>
        <taxon>Actinomycetota</taxon>
        <taxon>Actinomycetes</taxon>
        <taxon>Micrococcales</taxon>
        <taxon>Microbacteriaceae</taxon>
        <taxon>Microbacterium</taxon>
    </lineage>
</organism>
<feature type="transmembrane region" description="Helical" evidence="2">
    <location>
        <begin position="182"/>
        <end position="213"/>
    </location>
</feature>
<sequence>MSDNTSAGGFPDQPSQASPPWQGSPQTPYQPYPGAPTNDPAPRTAAYGAPAAPPYGAPPAPAYAAPPTPAPAYGTPPAPAPRAPGYAPPAYGAAPTYFATPGSPYQGHAAPAPQGYPVPASPLPPAPRPTSGLAVTAFISGIIGVFFGIFGIGIAAAIVAIVTGHMALGRLRADPALAGRGLAIAGLIMGYVVTAFAALFLVGFLFLFGIAWFA</sequence>
<feature type="domain" description="DUF4190" evidence="3">
    <location>
        <begin position="133"/>
        <end position="199"/>
    </location>
</feature>
<dbReference type="Pfam" id="PF13828">
    <property type="entry name" value="DUF4190"/>
    <property type="match status" value="1"/>
</dbReference>
<feature type="compositionally biased region" description="Low complexity" evidence="1">
    <location>
        <begin position="40"/>
        <end position="50"/>
    </location>
</feature>
<proteinExistence type="predicted"/>
<feature type="region of interest" description="Disordered" evidence="1">
    <location>
        <begin position="1"/>
        <end position="52"/>
    </location>
</feature>
<gene>
    <name evidence="4" type="ORF">GCM10017596_20460</name>
</gene>
<keyword evidence="2" id="KW-0812">Transmembrane</keyword>
<protein>
    <recommendedName>
        <fullName evidence="3">DUF4190 domain-containing protein</fullName>
    </recommendedName>
</protein>
<keyword evidence="2" id="KW-1133">Transmembrane helix</keyword>
<reference evidence="4" key="1">
    <citation type="journal article" date="2014" name="Int. J. Syst. Evol. Microbiol.">
        <title>Complete genome sequence of Corynebacterium casei LMG S-19264T (=DSM 44701T), isolated from a smear-ripened cheese.</title>
        <authorList>
            <consortium name="US DOE Joint Genome Institute (JGI-PGF)"/>
            <person name="Walter F."/>
            <person name="Albersmeier A."/>
            <person name="Kalinowski J."/>
            <person name="Ruckert C."/>
        </authorList>
    </citation>
    <scope>NUCLEOTIDE SEQUENCE</scope>
    <source>
        <strain evidence="4">VKM Ac-1958</strain>
    </source>
</reference>
<name>A0A9W6M9H5_9MICO</name>
<comment type="caution">
    <text evidence="4">The sequence shown here is derived from an EMBL/GenBank/DDBJ whole genome shotgun (WGS) entry which is preliminary data.</text>
</comment>
<keyword evidence="5" id="KW-1185">Reference proteome</keyword>
<accession>A0A9W6M9H5</accession>
<dbReference type="Proteomes" id="UP001142325">
    <property type="component" value="Unassembled WGS sequence"/>
</dbReference>
<feature type="transmembrane region" description="Helical" evidence="2">
    <location>
        <begin position="133"/>
        <end position="162"/>
    </location>
</feature>